<gene>
    <name evidence="4" type="ORF">HGRIS_008124</name>
</gene>
<evidence type="ECO:0008006" key="6">
    <source>
        <dbReference type="Google" id="ProtNLM"/>
    </source>
</evidence>
<keyword evidence="2" id="KW-0812">Transmembrane</keyword>
<organism evidence="4 5">
    <name type="scientific">Hohenbuehelia grisea</name>
    <dbReference type="NCBI Taxonomy" id="104357"/>
    <lineage>
        <taxon>Eukaryota</taxon>
        <taxon>Fungi</taxon>
        <taxon>Dikarya</taxon>
        <taxon>Basidiomycota</taxon>
        <taxon>Agaricomycotina</taxon>
        <taxon>Agaricomycetes</taxon>
        <taxon>Agaricomycetidae</taxon>
        <taxon>Agaricales</taxon>
        <taxon>Pleurotineae</taxon>
        <taxon>Pleurotaceae</taxon>
        <taxon>Hohenbuehelia</taxon>
    </lineage>
</organism>
<sequence length="373" mass="38564">MFITKPQKLTLTLVFYLTLALTLAGSSEAKSFAGSSLHNREHANLKRMFKKRAPLPQTAAGNGRTPPLVVIGAGSDPASLTDSASVSTPTPSASSASLSASITPSSASQSSVSQTSESSLSSASSATESSLSASSASSASTTLSSTSSIPTETSSQLNLSNLPTLSASGESRAIITRTASVTAAQASESAAPVTAAAKKKSNVLTVLIAVAASIGGVAILWTVFRKWKLARSSKFDQRLQPIDWQPTNPDDSPSIHRRANSDTSFQSGSVHDNMAGRGVGGYGATAHGSDQGHGSSDYGHNNMTHDFTAGNTNLAPVGGYADLARGPSPQPHMQQTLGRGPSLNRPAYEVGVPLHHQTGYAEAYDYNGDRVRF</sequence>
<keyword evidence="3" id="KW-0732">Signal</keyword>
<evidence type="ECO:0000313" key="4">
    <source>
        <dbReference type="EMBL" id="KAL0951433.1"/>
    </source>
</evidence>
<name>A0ABR3J7F0_9AGAR</name>
<accession>A0ABR3J7F0</accession>
<feature type="chain" id="PRO_5045245395" description="Mid2 domain-containing protein" evidence="3">
    <location>
        <begin position="30"/>
        <end position="373"/>
    </location>
</feature>
<feature type="compositionally biased region" description="Low complexity" evidence="1">
    <location>
        <begin position="134"/>
        <end position="155"/>
    </location>
</feature>
<keyword evidence="2" id="KW-0472">Membrane</keyword>
<feature type="region of interest" description="Disordered" evidence="1">
    <location>
        <begin position="134"/>
        <end position="162"/>
    </location>
</feature>
<dbReference type="EMBL" id="JASNQZ010000011">
    <property type="protein sequence ID" value="KAL0951433.1"/>
    <property type="molecule type" value="Genomic_DNA"/>
</dbReference>
<evidence type="ECO:0000256" key="3">
    <source>
        <dbReference type="SAM" id="SignalP"/>
    </source>
</evidence>
<evidence type="ECO:0000313" key="5">
    <source>
        <dbReference type="Proteomes" id="UP001556367"/>
    </source>
</evidence>
<reference evidence="5" key="1">
    <citation type="submission" date="2024-06" db="EMBL/GenBank/DDBJ databases">
        <title>Multi-omics analyses provide insights into the biosynthesis of the anticancer antibiotic pleurotin in Hohenbuehelia grisea.</title>
        <authorList>
            <person name="Weaver J.A."/>
            <person name="Alberti F."/>
        </authorList>
    </citation>
    <scope>NUCLEOTIDE SEQUENCE [LARGE SCALE GENOMIC DNA]</scope>
    <source>
        <strain evidence="5">T-177</strain>
    </source>
</reference>
<comment type="caution">
    <text evidence="4">The sequence shown here is derived from an EMBL/GenBank/DDBJ whole genome shotgun (WGS) entry which is preliminary data.</text>
</comment>
<feature type="region of interest" description="Disordered" evidence="1">
    <location>
        <begin position="54"/>
        <end position="113"/>
    </location>
</feature>
<evidence type="ECO:0000256" key="2">
    <source>
        <dbReference type="SAM" id="Phobius"/>
    </source>
</evidence>
<keyword evidence="5" id="KW-1185">Reference proteome</keyword>
<protein>
    <recommendedName>
        <fullName evidence="6">Mid2 domain-containing protein</fullName>
    </recommendedName>
</protein>
<feature type="transmembrane region" description="Helical" evidence="2">
    <location>
        <begin position="203"/>
        <end position="224"/>
    </location>
</feature>
<proteinExistence type="predicted"/>
<evidence type="ECO:0000256" key="1">
    <source>
        <dbReference type="SAM" id="MobiDB-lite"/>
    </source>
</evidence>
<keyword evidence="2" id="KW-1133">Transmembrane helix</keyword>
<feature type="region of interest" description="Disordered" evidence="1">
    <location>
        <begin position="240"/>
        <end position="297"/>
    </location>
</feature>
<feature type="signal peptide" evidence="3">
    <location>
        <begin position="1"/>
        <end position="29"/>
    </location>
</feature>
<feature type="compositionally biased region" description="Low complexity" evidence="1">
    <location>
        <begin position="83"/>
        <end position="113"/>
    </location>
</feature>
<dbReference type="Proteomes" id="UP001556367">
    <property type="component" value="Unassembled WGS sequence"/>
</dbReference>
<feature type="compositionally biased region" description="Polar residues" evidence="1">
    <location>
        <begin position="261"/>
        <end position="270"/>
    </location>
</feature>